<dbReference type="Proteomes" id="UP001165160">
    <property type="component" value="Unassembled WGS sequence"/>
</dbReference>
<dbReference type="FunFam" id="3.40.850.10:FF:000113">
    <property type="entry name" value="Kinesin-like protein"/>
    <property type="match status" value="1"/>
</dbReference>
<dbReference type="PANTHER" id="PTHR47972:SF28">
    <property type="entry name" value="KINESIN-LIKE PROTEIN KLP-3"/>
    <property type="match status" value="1"/>
</dbReference>
<dbReference type="InterPro" id="IPR036961">
    <property type="entry name" value="Kinesin_motor_dom_sf"/>
</dbReference>
<dbReference type="GO" id="GO:0005524">
    <property type="term" value="F:ATP binding"/>
    <property type="evidence" value="ECO:0007669"/>
    <property type="project" value="UniProtKB-UniRule"/>
</dbReference>
<evidence type="ECO:0000256" key="5">
    <source>
        <dbReference type="SAM" id="MobiDB-lite"/>
    </source>
</evidence>
<dbReference type="EMBL" id="BRXX01000069">
    <property type="protein sequence ID" value="GMH87191.1"/>
    <property type="molecule type" value="Genomic_DNA"/>
</dbReference>
<comment type="caution">
    <text evidence="7">The sequence shown here is derived from an EMBL/GenBank/DDBJ whole genome shotgun (WGS) entry which is preliminary data.</text>
</comment>
<dbReference type="PROSITE" id="PS50067">
    <property type="entry name" value="KINESIN_MOTOR_2"/>
    <property type="match status" value="1"/>
</dbReference>
<dbReference type="GO" id="GO:0003777">
    <property type="term" value="F:microtubule motor activity"/>
    <property type="evidence" value="ECO:0007669"/>
    <property type="project" value="InterPro"/>
</dbReference>
<dbReference type="SMART" id="SM00129">
    <property type="entry name" value="KISc"/>
    <property type="match status" value="1"/>
</dbReference>
<dbReference type="GO" id="GO:0008017">
    <property type="term" value="F:microtubule binding"/>
    <property type="evidence" value="ECO:0007669"/>
    <property type="project" value="InterPro"/>
</dbReference>
<dbReference type="InterPro" id="IPR001752">
    <property type="entry name" value="Kinesin_motor_dom"/>
</dbReference>
<evidence type="ECO:0000313" key="7">
    <source>
        <dbReference type="EMBL" id="GMH87191.1"/>
    </source>
</evidence>
<name>A0A9W7BA81_9STRA</name>
<dbReference type="SUPFAM" id="SSF52540">
    <property type="entry name" value="P-loop containing nucleoside triphosphate hydrolases"/>
    <property type="match status" value="1"/>
</dbReference>
<reference evidence="8" key="1">
    <citation type="journal article" date="2023" name="Commun. Biol.">
        <title>Genome analysis of Parmales, the sister group of diatoms, reveals the evolutionary specialization of diatoms from phago-mixotrophs to photoautotrophs.</title>
        <authorList>
            <person name="Ban H."/>
            <person name="Sato S."/>
            <person name="Yoshikawa S."/>
            <person name="Yamada K."/>
            <person name="Nakamura Y."/>
            <person name="Ichinomiya M."/>
            <person name="Sato N."/>
            <person name="Blanc-Mathieu R."/>
            <person name="Endo H."/>
            <person name="Kuwata A."/>
            <person name="Ogata H."/>
        </authorList>
    </citation>
    <scope>NUCLEOTIDE SEQUENCE [LARGE SCALE GENOMIC DNA]</scope>
    <source>
        <strain evidence="8">NIES 3699</strain>
    </source>
</reference>
<evidence type="ECO:0000256" key="2">
    <source>
        <dbReference type="ARBA" id="ARBA00022840"/>
    </source>
</evidence>
<dbReference type="Gene3D" id="3.40.850.10">
    <property type="entry name" value="Kinesin motor domain"/>
    <property type="match status" value="1"/>
</dbReference>
<evidence type="ECO:0000256" key="4">
    <source>
        <dbReference type="RuleBase" id="RU000394"/>
    </source>
</evidence>
<sequence>MKEKDDLIMDMLKTFKRLQVLEPIQAFASRNSRIGNWVGLATGETIEIGGNATDEEVQELRKERNDLRNMVKDLKSAMDSKGGDGAIKMKLKEFKKDVKKLEKEKSKLLAALQQAQGGEGGGGGGGDGAETAKLMLQVEKLKKKLEKAEKKGGKDGRGLSPPPPGAPPGPPPTAVPPAVDDGKVKALEEENAKLAKKLEESKAKYEKAKGKLEEVGKASLKGQEEILASMASEMEKLEVSSKKEIDEAKKEAAGKEEEIKKLAETVKKLTKTNEALKSSNSGLGVALSQLAKKSGTLTSEFKLLKSQVHASMKTDVPKIAKSTASQIAAASSNFMKSIEDLKVNYEKEVKERKRLFNLVQELRGNIRVFARCRPPSKKELSSGDESSTICVEFPADGEVAMKNEKGKEKNWEFDQVFNTSSTQEQVYKEVSPLVTSVLDGFNVCIFAYGQTGTGKTFTMMGPESNRGVNTRALYELFDMSQKRRSTIEDKITVSVLEVYNEQIKDLLAEDVGERKYTVREGPHGNYVPDLTMVNVDSLDEVIELLALADLNRSTAKTNMNEHSSRSHLILSCYIVSTNKHSGEVSRGKLHLIDLAGSERVGKSGAKGLALKEAQNINKSLSALGDVIAARGSGSSHIPFRNSTLTQLLQDSLSADSKTLMFVCISPVMYNSEEGFCSLNFAERARKVELGKATKNVVKAGK</sequence>
<keyword evidence="4" id="KW-0493">Microtubule</keyword>
<feature type="binding site" evidence="3">
    <location>
        <begin position="449"/>
        <end position="456"/>
    </location>
    <ligand>
        <name>ATP</name>
        <dbReference type="ChEBI" id="CHEBI:30616"/>
    </ligand>
</feature>
<comment type="similarity">
    <text evidence="3 4">Belongs to the TRAFAC class myosin-kinesin ATPase superfamily. Kinesin family.</text>
</comment>
<evidence type="ECO:0000256" key="3">
    <source>
        <dbReference type="PROSITE-ProRule" id="PRU00283"/>
    </source>
</evidence>
<accession>A0A9W7BA81</accession>
<feature type="region of interest" description="Disordered" evidence="5">
    <location>
        <begin position="115"/>
        <end position="185"/>
    </location>
</feature>
<dbReference type="Pfam" id="PF00225">
    <property type="entry name" value="Kinesin"/>
    <property type="match status" value="1"/>
</dbReference>
<dbReference type="GO" id="GO:0007018">
    <property type="term" value="P:microtubule-based movement"/>
    <property type="evidence" value="ECO:0007669"/>
    <property type="project" value="InterPro"/>
</dbReference>
<keyword evidence="1 3" id="KW-0547">Nucleotide-binding</keyword>
<feature type="domain" description="Kinesin motor" evidence="6">
    <location>
        <begin position="365"/>
        <end position="687"/>
    </location>
</feature>
<dbReference type="PROSITE" id="PS00411">
    <property type="entry name" value="KINESIN_MOTOR_1"/>
    <property type="match status" value="1"/>
</dbReference>
<dbReference type="PANTHER" id="PTHR47972">
    <property type="entry name" value="KINESIN-LIKE PROTEIN KLP-3"/>
    <property type="match status" value="1"/>
</dbReference>
<dbReference type="GO" id="GO:0005874">
    <property type="term" value="C:microtubule"/>
    <property type="evidence" value="ECO:0007669"/>
    <property type="project" value="UniProtKB-KW"/>
</dbReference>
<feature type="compositionally biased region" description="Gly residues" evidence="5">
    <location>
        <begin position="117"/>
        <end position="128"/>
    </location>
</feature>
<protein>
    <recommendedName>
        <fullName evidence="4">Kinesin-like protein</fullName>
    </recommendedName>
</protein>
<gene>
    <name evidence="7" type="ORF">TrVE_jg6899</name>
</gene>
<feature type="compositionally biased region" description="Low complexity" evidence="5">
    <location>
        <begin position="129"/>
        <end position="138"/>
    </location>
</feature>
<dbReference type="InterPro" id="IPR027640">
    <property type="entry name" value="Kinesin-like_fam"/>
</dbReference>
<evidence type="ECO:0000256" key="1">
    <source>
        <dbReference type="ARBA" id="ARBA00022741"/>
    </source>
</evidence>
<dbReference type="InterPro" id="IPR027417">
    <property type="entry name" value="P-loop_NTPase"/>
</dbReference>
<feature type="compositionally biased region" description="Basic and acidic residues" evidence="5">
    <location>
        <begin position="146"/>
        <end position="157"/>
    </location>
</feature>
<proteinExistence type="inferred from homology"/>
<organism evidence="7 8">
    <name type="scientific">Triparma verrucosa</name>
    <dbReference type="NCBI Taxonomy" id="1606542"/>
    <lineage>
        <taxon>Eukaryota</taxon>
        <taxon>Sar</taxon>
        <taxon>Stramenopiles</taxon>
        <taxon>Ochrophyta</taxon>
        <taxon>Bolidophyceae</taxon>
        <taxon>Parmales</taxon>
        <taxon>Triparmaceae</taxon>
        <taxon>Triparma</taxon>
    </lineage>
</organism>
<keyword evidence="3 4" id="KW-0505">Motor protein</keyword>
<dbReference type="InterPro" id="IPR019821">
    <property type="entry name" value="Kinesin_motor_CS"/>
</dbReference>
<feature type="compositionally biased region" description="Pro residues" evidence="5">
    <location>
        <begin position="160"/>
        <end position="175"/>
    </location>
</feature>
<evidence type="ECO:0000313" key="8">
    <source>
        <dbReference type="Proteomes" id="UP001165160"/>
    </source>
</evidence>
<keyword evidence="8" id="KW-1185">Reference proteome</keyword>
<dbReference type="PRINTS" id="PR00380">
    <property type="entry name" value="KINESINHEAVY"/>
</dbReference>
<evidence type="ECO:0000259" key="6">
    <source>
        <dbReference type="PROSITE" id="PS50067"/>
    </source>
</evidence>
<keyword evidence="2 3" id="KW-0067">ATP-binding</keyword>
<dbReference type="AlphaFoldDB" id="A0A9W7BA81"/>